<name>A0A1G4PCE9_9BACL</name>
<evidence type="ECO:0000313" key="2">
    <source>
        <dbReference type="Proteomes" id="UP000198601"/>
    </source>
</evidence>
<dbReference type="Gene3D" id="3.55.50.10">
    <property type="entry name" value="Baseplate protein-like domains"/>
    <property type="match status" value="1"/>
</dbReference>
<evidence type="ECO:0000313" key="1">
    <source>
        <dbReference type="EMBL" id="SCW29941.1"/>
    </source>
</evidence>
<organism evidence="1 2">
    <name type="scientific">Paenibacillus tianmuensis</name>
    <dbReference type="NCBI Taxonomy" id="624147"/>
    <lineage>
        <taxon>Bacteria</taxon>
        <taxon>Bacillati</taxon>
        <taxon>Bacillota</taxon>
        <taxon>Bacilli</taxon>
        <taxon>Bacillales</taxon>
        <taxon>Paenibacillaceae</taxon>
        <taxon>Paenibacillus</taxon>
    </lineage>
</organism>
<gene>
    <name evidence="1" type="ORF">SAMN04487970_10026</name>
</gene>
<dbReference type="Proteomes" id="UP000198601">
    <property type="component" value="Unassembled WGS sequence"/>
</dbReference>
<proteinExistence type="predicted"/>
<dbReference type="STRING" id="624147.SAMN04487970_10026"/>
<dbReference type="RefSeq" id="WP_090666209.1">
    <property type="nucleotide sequence ID" value="NZ_FMTT01000002.1"/>
</dbReference>
<dbReference type="SUPFAM" id="SSF69279">
    <property type="entry name" value="Phage tail proteins"/>
    <property type="match status" value="1"/>
</dbReference>
<reference evidence="2" key="1">
    <citation type="submission" date="2016-10" db="EMBL/GenBank/DDBJ databases">
        <authorList>
            <person name="Varghese N."/>
            <person name="Submissions S."/>
        </authorList>
    </citation>
    <scope>NUCLEOTIDE SEQUENCE [LARGE SCALE GENOMIC DNA]</scope>
    <source>
        <strain evidence="2">CGMCC 1.8946</strain>
    </source>
</reference>
<keyword evidence="2" id="KW-1185">Reference proteome</keyword>
<dbReference type="AlphaFoldDB" id="A0A1G4PCE9"/>
<sequence length="512" mass="58228">MNLPVIKYNGKTIALTGVKLKIVNHMNRHARAQITGSLKGYEKEAFFQLMDRAYSGSLLEIGYDSVVNHKTIFTPLFTGTISKMSVQSEQNLLTISAVSLTYQLDIKPRSRSFQNVQMTYDELIQDVLDHYKKYTEHINYPDVQWSSNLQGQKLEKFVLQYHETDWAFLKRMASRLEWGLIAGITRDQPYVHFGLPEEDVIDGKLETYRYTVTRKLGSFGKDGEQNLLYYTVRTTDIETFYTPGKKIKLRLLFPPSDEKPTISQLNGYDSKFGRSADIASNTEKELDLYVYRAVTTFDTAWNHDCVLTSKAGLLRKPVTNKQIQGASLKGRVIEVIEDKVKVDFEEIESTNELSPKQAILFPHASMYTSEGNTGWYCMPEIKDYVHIYFPTEEEGDGIVTHSVRMRTSGGDMIADPAVKIFMTKHRKAIIFEKNEIIITGNDNEMLIRLIDEKGIEIRSSKDIRVKAAGDLILKAGNSVQITAQEAIGMKAKTSLIEMDGETKIRGTKVKMN</sequence>
<protein>
    <submittedName>
        <fullName evidence="1">Phage late control gene D protein (GPD)</fullName>
    </submittedName>
</protein>
<dbReference type="EMBL" id="FMTT01000002">
    <property type="protein sequence ID" value="SCW29941.1"/>
    <property type="molecule type" value="Genomic_DNA"/>
</dbReference>
<accession>A0A1G4PCE9</accession>
<dbReference type="OrthoDB" id="95423at2"/>